<gene>
    <name evidence="3" type="ORF">FF38_00693</name>
</gene>
<feature type="transmembrane region" description="Helical" evidence="1">
    <location>
        <begin position="110"/>
        <end position="129"/>
    </location>
</feature>
<dbReference type="EMBL" id="JRES01001542">
    <property type="protein sequence ID" value="KNC22143.1"/>
    <property type="molecule type" value="Genomic_DNA"/>
</dbReference>
<evidence type="ECO:0000256" key="1">
    <source>
        <dbReference type="SAM" id="Phobius"/>
    </source>
</evidence>
<evidence type="ECO:0000313" key="3">
    <source>
        <dbReference type="EMBL" id="KNC22143.1"/>
    </source>
</evidence>
<comment type="caution">
    <text evidence="3">The sequence shown here is derived from an EMBL/GenBank/DDBJ whole genome shotgun (WGS) entry which is preliminary data.</text>
</comment>
<dbReference type="Proteomes" id="UP000037069">
    <property type="component" value="Unassembled WGS sequence"/>
</dbReference>
<accession>A0A0L0BQ84</accession>
<reference evidence="3 4" key="1">
    <citation type="journal article" date="2015" name="Nat. Commun.">
        <title>Lucilia cuprina genome unlocks parasitic fly biology to underpin future interventions.</title>
        <authorList>
            <person name="Anstead C.A."/>
            <person name="Korhonen P.K."/>
            <person name="Young N.D."/>
            <person name="Hall R.S."/>
            <person name="Jex A.R."/>
            <person name="Murali S.C."/>
            <person name="Hughes D.S."/>
            <person name="Lee S.F."/>
            <person name="Perry T."/>
            <person name="Stroehlein A.J."/>
            <person name="Ansell B.R."/>
            <person name="Breugelmans B."/>
            <person name="Hofmann A."/>
            <person name="Qu J."/>
            <person name="Dugan S."/>
            <person name="Lee S.L."/>
            <person name="Chao H."/>
            <person name="Dinh H."/>
            <person name="Han Y."/>
            <person name="Doddapaneni H.V."/>
            <person name="Worley K.C."/>
            <person name="Muzny D.M."/>
            <person name="Ioannidis P."/>
            <person name="Waterhouse R.M."/>
            <person name="Zdobnov E.M."/>
            <person name="James P.J."/>
            <person name="Bagnall N.H."/>
            <person name="Kotze A.C."/>
            <person name="Gibbs R.A."/>
            <person name="Richards S."/>
            <person name="Batterham P."/>
            <person name="Gasser R.B."/>
        </authorList>
    </citation>
    <scope>NUCLEOTIDE SEQUENCE [LARGE SCALE GENOMIC DNA]</scope>
    <source>
        <strain evidence="3 4">LS</strain>
        <tissue evidence="3">Full body</tissue>
    </source>
</reference>
<protein>
    <recommendedName>
        <fullName evidence="5">Major facilitator superfamily associated domain-containing protein</fullName>
    </recommendedName>
</protein>
<keyword evidence="2" id="KW-0732">Signal</keyword>
<keyword evidence="1" id="KW-0812">Transmembrane</keyword>
<feature type="chain" id="PRO_5005535028" description="Major facilitator superfamily associated domain-containing protein" evidence="2">
    <location>
        <begin position="17"/>
        <end position="161"/>
    </location>
</feature>
<evidence type="ECO:0008006" key="5">
    <source>
        <dbReference type="Google" id="ProtNLM"/>
    </source>
</evidence>
<proteinExistence type="predicted"/>
<sequence>MLLLLCFPWGYGKTTAKSVELFNQKRDFKDVCNRNDKNNKHVKKENTEFYETLNLIYDSVNNEDKLNGYSQSDNVQHLLLFFVGSVGCLVGWLADWLFVETLERNQGNKFLKINCCYVFLSCIFCHTSFASIDQQLCDNFDLETFRLNFNLEFEPISSSSA</sequence>
<keyword evidence="1" id="KW-1133">Transmembrane helix</keyword>
<name>A0A0L0BQ84_LUCCU</name>
<keyword evidence="4" id="KW-1185">Reference proteome</keyword>
<feature type="transmembrane region" description="Helical" evidence="1">
    <location>
        <begin position="78"/>
        <end position="98"/>
    </location>
</feature>
<evidence type="ECO:0000256" key="2">
    <source>
        <dbReference type="SAM" id="SignalP"/>
    </source>
</evidence>
<keyword evidence="1" id="KW-0472">Membrane</keyword>
<dbReference type="AlphaFoldDB" id="A0A0L0BQ84"/>
<evidence type="ECO:0000313" key="4">
    <source>
        <dbReference type="Proteomes" id="UP000037069"/>
    </source>
</evidence>
<feature type="signal peptide" evidence="2">
    <location>
        <begin position="1"/>
        <end position="16"/>
    </location>
</feature>
<organism evidence="3 4">
    <name type="scientific">Lucilia cuprina</name>
    <name type="common">Green bottle fly</name>
    <name type="synonym">Australian sheep blowfly</name>
    <dbReference type="NCBI Taxonomy" id="7375"/>
    <lineage>
        <taxon>Eukaryota</taxon>
        <taxon>Metazoa</taxon>
        <taxon>Ecdysozoa</taxon>
        <taxon>Arthropoda</taxon>
        <taxon>Hexapoda</taxon>
        <taxon>Insecta</taxon>
        <taxon>Pterygota</taxon>
        <taxon>Neoptera</taxon>
        <taxon>Endopterygota</taxon>
        <taxon>Diptera</taxon>
        <taxon>Brachycera</taxon>
        <taxon>Muscomorpha</taxon>
        <taxon>Oestroidea</taxon>
        <taxon>Calliphoridae</taxon>
        <taxon>Luciliinae</taxon>
        <taxon>Lucilia</taxon>
    </lineage>
</organism>